<gene>
    <name evidence="1" type="ORF">PNU62_07405</name>
</gene>
<dbReference type="Pfam" id="PF05673">
    <property type="entry name" value="DUF815"/>
    <property type="match status" value="1"/>
</dbReference>
<dbReference type="Proteomes" id="UP001211015">
    <property type="component" value="Unassembled WGS sequence"/>
</dbReference>
<organism evidence="1 2">
    <name type="scientific">Ruminococcus bicirculans</name>
    <name type="common">ex Wegman et al. 2014</name>
    <dbReference type="NCBI Taxonomy" id="1160721"/>
    <lineage>
        <taxon>Bacteria</taxon>
        <taxon>Bacillati</taxon>
        <taxon>Bacillota</taxon>
        <taxon>Clostridia</taxon>
        <taxon>Eubacteriales</taxon>
        <taxon>Oscillospiraceae</taxon>
        <taxon>Ruminococcus</taxon>
    </lineage>
</organism>
<evidence type="ECO:0000313" key="2">
    <source>
        <dbReference type="Proteomes" id="UP001211015"/>
    </source>
</evidence>
<evidence type="ECO:0000313" key="1">
    <source>
        <dbReference type="EMBL" id="MDB8744840.1"/>
    </source>
</evidence>
<dbReference type="InterPro" id="IPR027417">
    <property type="entry name" value="P-loop_NTPase"/>
</dbReference>
<dbReference type="PANTHER" id="PTHR42935">
    <property type="entry name" value="SLR0930 PROTEIN"/>
    <property type="match status" value="1"/>
</dbReference>
<dbReference type="SUPFAM" id="SSF52540">
    <property type="entry name" value="P-loop containing nucleoside triphosphate hydrolases"/>
    <property type="match status" value="1"/>
</dbReference>
<sequence length="403" mass="45908">MKKEVFIMHDFKALCRQAHTLVIFKSLHEVPVFEKLLDTLAVCESDSDKAIEKYSDFVAELFAYSDNLTEYMLKLVLENENLFMLKKGEGKETGALLEECLANELAVIEELSQIPSDEIISKIDYDGFLPRYATQKLDFSQIYADRIHAIGQYGYGIYSQYHVFVIKDGKIVPVEYPDDIKLSDLHNYERERQEVINNTLALLKGKPANNVLLYGDCGTGKSSTVKAIANEYACKGLRLIELKKKQLHEIPAIVETVSKNPLKFIIFIDDLSFTEDDDDFAALKAILEGSVSSTADNLCIYATSNRRHLVHETFSSREGDEIHFKDTMQELLSLSDRFGLTVTYQKPDKKIYLDVVEKLAKQYELKIPIDEVLQKAEAYALSRAGRSPRVAKQFVEYMKGMED</sequence>
<reference evidence="1" key="1">
    <citation type="submission" date="2023-01" db="EMBL/GenBank/DDBJ databases">
        <title>Human gut microbiome strain richness.</title>
        <authorList>
            <person name="Chen-Liaw A."/>
        </authorList>
    </citation>
    <scope>NUCLEOTIDE SEQUENCE</scope>
    <source>
        <strain evidence="1">1001275st1_F4_1001275B_160808</strain>
    </source>
</reference>
<dbReference type="PANTHER" id="PTHR42935:SF1">
    <property type="entry name" value="SLR0930 PROTEIN"/>
    <property type="match status" value="1"/>
</dbReference>
<keyword evidence="1" id="KW-0067">ATP-binding</keyword>
<dbReference type="AlphaFoldDB" id="A0AAW6ECR4"/>
<dbReference type="CDD" id="cd00009">
    <property type="entry name" value="AAA"/>
    <property type="match status" value="1"/>
</dbReference>
<name>A0AAW6ECR4_9FIRM</name>
<comment type="caution">
    <text evidence="1">The sequence shown here is derived from an EMBL/GenBank/DDBJ whole genome shotgun (WGS) entry which is preliminary data.</text>
</comment>
<protein>
    <submittedName>
        <fullName evidence="1">ATP-binding protein</fullName>
    </submittedName>
</protein>
<dbReference type="Gene3D" id="3.40.50.300">
    <property type="entry name" value="P-loop containing nucleotide triphosphate hydrolases"/>
    <property type="match status" value="1"/>
</dbReference>
<dbReference type="InterPro" id="IPR008533">
    <property type="entry name" value="DUF815"/>
</dbReference>
<proteinExistence type="predicted"/>
<dbReference type="RefSeq" id="WP_272111715.1">
    <property type="nucleotide sequence ID" value="NZ_JAQMLV010000008.1"/>
</dbReference>
<keyword evidence="1" id="KW-0547">Nucleotide-binding</keyword>
<dbReference type="EMBL" id="JAQMLV010000008">
    <property type="protein sequence ID" value="MDB8744840.1"/>
    <property type="molecule type" value="Genomic_DNA"/>
</dbReference>
<accession>A0AAW6ECR4</accession>
<dbReference type="GO" id="GO:0005524">
    <property type="term" value="F:ATP binding"/>
    <property type="evidence" value="ECO:0007669"/>
    <property type="project" value="UniProtKB-KW"/>
</dbReference>